<dbReference type="PANTHER" id="PTHR40407">
    <property type="entry name" value="MEMBRANE PROTEIN-LIKE PROTEIN"/>
    <property type="match status" value="1"/>
</dbReference>
<feature type="region of interest" description="Disordered" evidence="1">
    <location>
        <begin position="1"/>
        <end position="45"/>
    </location>
</feature>
<name>A0A1T3CL10_9HYPO</name>
<dbReference type="OrthoDB" id="2505607at2759"/>
<evidence type="ECO:0000256" key="1">
    <source>
        <dbReference type="SAM" id="MobiDB-lite"/>
    </source>
</evidence>
<feature type="transmembrane region" description="Helical" evidence="2">
    <location>
        <begin position="327"/>
        <end position="343"/>
    </location>
</feature>
<feature type="transmembrane region" description="Helical" evidence="2">
    <location>
        <begin position="350"/>
        <end position="370"/>
    </location>
</feature>
<evidence type="ECO:0000256" key="2">
    <source>
        <dbReference type="SAM" id="Phobius"/>
    </source>
</evidence>
<feature type="transmembrane region" description="Helical" evidence="2">
    <location>
        <begin position="100"/>
        <end position="123"/>
    </location>
</feature>
<evidence type="ECO:0008006" key="5">
    <source>
        <dbReference type="Google" id="ProtNLM"/>
    </source>
</evidence>
<sequence>MASSSEASSRSENGYRYDSIADPNATASSRTESPSLSSSPVPTAKQPTVRLLAPDLQRGLLMALMAMDHLALGLNTWQHGTNIDGEMDGLIVRRWNFTTAYIVRTLTHFCAPGFTFLLGMGVVLLSQSRTRIGWSAGRLMQYYAVRGLVLTAVTWIIGLVASGGQFWFMNVVLFSLGVDYVLAGMLWLLMDRTERWLGGVLERGLLIMDKRSGAVYVPTTDDDEDEEGGVSQPLLLGRRHAARESERAATASSLSWHIHNIFLVVLSVITIWWNIWLSEDHGRCNLDTEGSDGSVSTQVVPTSKHPFLAIWFWYVASEHVMSNFPPMAWLSFAILGLLYGRIISARKWTVSAVAIGHASAGVIFAAIFVLTRLLRVGNLSEDCLHTPAQDAQTANENPYLASAASFFYIIKYPPDVAFWAFTMAGNLFMLGAFSSIPVHVAKRFGMLLSFGTSSLFFYVVHLNLVMSPLGTLLKNLFGTETGHGDPMHPGNTKGIANLFVYFIFWCLLLLIMWPACFYYSRFKSTRHADSLWRFF</sequence>
<evidence type="ECO:0000313" key="4">
    <source>
        <dbReference type="Proteomes" id="UP000191004"/>
    </source>
</evidence>
<feature type="transmembrane region" description="Helical" evidence="2">
    <location>
        <begin position="143"/>
        <end position="161"/>
    </location>
</feature>
<reference evidence="3 4" key="1">
    <citation type="submission" date="2016-04" db="EMBL/GenBank/DDBJ databases">
        <title>Multiple horizontal gene transfer events from other fungi enriched the ability of the initially mycotrophic fungus Trichoderma (Ascomycota) to feed on dead plant biomass.</title>
        <authorList>
            <person name="Atanasova L."/>
            <person name="Chenthamara K."/>
            <person name="Zhang J."/>
            <person name="Grujic M."/>
            <person name="Henrissat B."/>
            <person name="Kuo A."/>
            <person name="Aertz A."/>
            <person name="Salamov A."/>
            <person name="Lipzen A."/>
            <person name="Labutti K."/>
            <person name="Barry K."/>
            <person name="Miao Y."/>
            <person name="Rahimi M.J."/>
            <person name="Shen Q."/>
            <person name="Grigoriev I.V."/>
            <person name="Kubicek C.P."/>
            <person name="Druzhinina I.S."/>
        </authorList>
    </citation>
    <scope>NUCLEOTIDE SEQUENCE [LARGE SCALE GENOMIC DNA]</scope>
    <source>
        <strain evidence="3 4">NJAU 4742</strain>
    </source>
</reference>
<keyword evidence="2" id="KW-0472">Membrane</keyword>
<comment type="caution">
    <text evidence="3">The sequence shown here is derived from an EMBL/GenBank/DDBJ whole genome shotgun (WGS) entry which is preliminary data.</text>
</comment>
<feature type="transmembrane region" description="Helical" evidence="2">
    <location>
        <begin position="416"/>
        <end position="433"/>
    </location>
</feature>
<accession>A0A1T3CL10</accession>
<keyword evidence="4" id="KW-1185">Reference proteome</keyword>
<dbReference type="AlphaFoldDB" id="A0A1T3CL10"/>
<keyword evidence="2" id="KW-1133">Transmembrane helix</keyword>
<feature type="compositionally biased region" description="Low complexity" evidence="1">
    <location>
        <begin position="1"/>
        <end position="12"/>
    </location>
</feature>
<proteinExistence type="predicted"/>
<dbReference type="Proteomes" id="UP000191004">
    <property type="component" value="Unassembled WGS sequence"/>
</dbReference>
<feature type="transmembrane region" description="Helical" evidence="2">
    <location>
        <begin position="445"/>
        <end position="466"/>
    </location>
</feature>
<protein>
    <recommendedName>
        <fullName evidence="5">Heparan-alpha-glucosaminide N-acetyltransferase catalytic domain-containing protein</fullName>
    </recommendedName>
</protein>
<feature type="transmembrane region" description="Helical" evidence="2">
    <location>
        <begin position="167"/>
        <end position="189"/>
    </location>
</feature>
<organism evidence="3 4">
    <name type="scientific">Trichoderma guizhouense</name>
    <dbReference type="NCBI Taxonomy" id="1491466"/>
    <lineage>
        <taxon>Eukaryota</taxon>
        <taxon>Fungi</taxon>
        <taxon>Dikarya</taxon>
        <taxon>Ascomycota</taxon>
        <taxon>Pezizomycotina</taxon>
        <taxon>Sordariomycetes</taxon>
        <taxon>Hypocreomycetidae</taxon>
        <taxon>Hypocreales</taxon>
        <taxon>Hypocreaceae</taxon>
        <taxon>Trichoderma</taxon>
    </lineage>
</organism>
<feature type="compositionally biased region" description="Low complexity" evidence="1">
    <location>
        <begin position="26"/>
        <end position="43"/>
    </location>
</feature>
<keyword evidence="2" id="KW-0812">Transmembrane</keyword>
<dbReference type="PANTHER" id="PTHR40407:SF1">
    <property type="entry name" value="HEPARAN-ALPHA-GLUCOSAMINIDE N-ACETYLTRANSFERASE CATALYTIC DOMAIN-CONTAINING PROTEIN"/>
    <property type="match status" value="1"/>
</dbReference>
<evidence type="ECO:0000313" key="3">
    <source>
        <dbReference type="EMBL" id="OPB41776.1"/>
    </source>
</evidence>
<feature type="transmembrane region" description="Helical" evidence="2">
    <location>
        <begin position="256"/>
        <end position="276"/>
    </location>
</feature>
<gene>
    <name evidence="3" type="ORF">A0O28_0103360</name>
</gene>
<feature type="transmembrane region" description="Helical" evidence="2">
    <location>
        <begin position="498"/>
        <end position="519"/>
    </location>
</feature>
<dbReference type="EMBL" id="LVVK01000014">
    <property type="protein sequence ID" value="OPB41776.1"/>
    <property type="molecule type" value="Genomic_DNA"/>
</dbReference>